<protein>
    <submittedName>
        <fullName evidence="1">MarR family transcriptional regulator</fullName>
    </submittedName>
</protein>
<comment type="caution">
    <text evidence="1">The sequence shown here is derived from an EMBL/GenBank/DDBJ whole genome shotgun (WGS) entry which is preliminary data.</text>
</comment>
<dbReference type="EMBL" id="JBBKAR010000035">
    <property type="protein sequence ID" value="MEJ8304973.1"/>
    <property type="molecule type" value="Genomic_DNA"/>
</dbReference>
<sequence length="155" mass="17284">MNNETSNPTSQPSGPENTSLIVDSLAQLSYVIQSVLGRSGAMYDLSPIQLRLLGILRDREPNMKQLAERLELDKSSITGLIDRAERRHLVERIPSPEDRRGFNVRLTPDGRRIAREIGGEIERRIGELAGVLTETEREQLASLALKVAEARSRPS</sequence>
<evidence type="ECO:0000313" key="1">
    <source>
        <dbReference type="EMBL" id="MEJ8304973.1"/>
    </source>
</evidence>
<evidence type="ECO:0000313" key="2">
    <source>
        <dbReference type="Proteomes" id="UP001380953"/>
    </source>
</evidence>
<name>A0ACC6PDI8_9BACL</name>
<gene>
    <name evidence="1" type="ORF">WKI47_13790</name>
</gene>
<keyword evidence="2" id="KW-1185">Reference proteome</keyword>
<organism evidence="1 2">
    <name type="scientific">Saccharibacillus sacchari</name>
    <dbReference type="NCBI Taxonomy" id="456493"/>
    <lineage>
        <taxon>Bacteria</taxon>
        <taxon>Bacillati</taxon>
        <taxon>Bacillota</taxon>
        <taxon>Bacilli</taxon>
        <taxon>Bacillales</taxon>
        <taxon>Paenibacillaceae</taxon>
        <taxon>Saccharibacillus</taxon>
    </lineage>
</organism>
<reference evidence="1" key="1">
    <citation type="submission" date="2024-03" db="EMBL/GenBank/DDBJ databases">
        <title>Whole genome sequecning of epiphytes from Marcgravia umbellata leaves.</title>
        <authorList>
            <person name="Kumar G."/>
            <person name="Savka M.A."/>
        </authorList>
    </citation>
    <scope>NUCLEOTIDE SEQUENCE</scope>
    <source>
        <strain evidence="1">RIT_BL5</strain>
    </source>
</reference>
<dbReference type="Proteomes" id="UP001380953">
    <property type="component" value="Unassembled WGS sequence"/>
</dbReference>
<proteinExistence type="predicted"/>
<accession>A0ACC6PDI8</accession>